<dbReference type="PROSITE" id="PS52016">
    <property type="entry name" value="TONB_DEPENDENT_REC_3"/>
    <property type="match status" value="1"/>
</dbReference>
<keyword evidence="10" id="KW-1185">Reference proteome</keyword>
<dbReference type="InterPro" id="IPR023997">
    <property type="entry name" value="TonB-dep_OMP_SusC/RagA_CS"/>
</dbReference>
<dbReference type="NCBIfam" id="TIGR04056">
    <property type="entry name" value="OMP_RagA_SusC"/>
    <property type="match status" value="1"/>
</dbReference>
<gene>
    <name evidence="9" type="ORF">J0A67_05735</name>
</gene>
<evidence type="ECO:0000256" key="7">
    <source>
        <dbReference type="PROSITE-ProRule" id="PRU01360"/>
    </source>
</evidence>
<dbReference type="Proteomes" id="UP000664698">
    <property type="component" value="Unassembled WGS sequence"/>
</dbReference>
<keyword evidence="9" id="KW-0675">Receptor</keyword>
<evidence type="ECO:0000256" key="4">
    <source>
        <dbReference type="ARBA" id="ARBA00022692"/>
    </source>
</evidence>
<dbReference type="Gene3D" id="2.170.130.10">
    <property type="entry name" value="TonB-dependent receptor, plug domain"/>
    <property type="match status" value="1"/>
</dbReference>
<keyword evidence="2 7" id="KW-0813">Transport</keyword>
<organism evidence="9 10">
    <name type="scientific">Algoriphagus aestuariicola</name>
    <dbReference type="NCBI Taxonomy" id="1852016"/>
    <lineage>
        <taxon>Bacteria</taxon>
        <taxon>Pseudomonadati</taxon>
        <taxon>Bacteroidota</taxon>
        <taxon>Cytophagia</taxon>
        <taxon>Cytophagales</taxon>
        <taxon>Cyclobacteriaceae</taxon>
        <taxon>Algoriphagus</taxon>
    </lineage>
</organism>
<evidence type="ECO:0000313" key="9">
    <source>
        <dbReference type="EMBL" id="MBN7800352.1"/>
    </source>
</evidence>
<dbReference type="InterPro" id="IPR036942">
    <property type="entry name" value="Beta-barrel_TonB_sf"/>
</dbReference>
<dbReference type="InterPro" id="IPR037066">
    <property type="entry name" value="Plug_dom_sf"/>
</dbReference>
<dbReference type="InterPro" id="IPR023996">
    <property type="entry name" value="TonB-dep_OMP_SusC/RagA"/>
</dbReference>
<keyword evidence="5 7" id="KW-0472">Membrane</keyword>
<proteinExistence type="inferred from homology"/>
<evidence type="ECO:0000256" key="2">
    <source>
        <dbReference type="ARBA" id="ARBA00022448"/>
    </source>
</evidence>
<dbReference type="Pfam" id="PF07715">
    <property type="entry name" value="Plug"/>
    <property type="match status" value="1"/>
</dbReference>
<comment type="subcellular location">
    <subcellularLocation>
        <location evidence="1 7">Cell outer membrane</location>
        <topology evidence="1 7">Multi-pass membrane protein</topology>
    </subcellularLocation>
</comment>
<dbReference type="Pfam" id="PF13715">
    <property type="entry name" value="CarbopepD_reg_2"/>
    <property type="match status" value="1"/>
</dbReference>
<dbReference type="EMBL" id="JAFKCW010000001">
    <property type="protein sequence ID" value="MBN7800352.1"/>
    <property type="molecule type" value="Genomic_DNA"/>
</dbReference>
<dbReference type="SUPFAM" id="SSF49464">
    <property type="entry name" value="Carboxypeptidase regulatory domain-like"/>
    <property type="match status" value="1"/>
</dbReference>
<evidence type="ECO:0000256" key="6">
    <source>
        <dbReference type="ARBA" id="ARBA00023237"/>
    </source>
</evidence>
<dbReference type="NCBIfam" id="TIGR04057">
    <property type="entry name" value="SusC_RagA_signa"/>
    <property type="match status" value="1"/>
</dbReference>
<protein>
    <submittedName>
        <fullName evidence="9">TonB-dependent receptor</fullName>
    </submittedName>
</protein>
<evidence type="ECO:0000256" key="3">
    <source>
        <dbReference type="ARBA" id="ARBA00022452"/>
    </source>
</evidence>
<dbReference type="Gene3D" id="2.40.170.20">
    <property type="entry name" value="TonB-dependent receptor, beta-barrel domain"/>
    <property type="match status" value="1"/>
</dbReference>
<name>A0ABS3BM29_9BACT</name>
<dbReference type="Gene3D" id="2.60.40.1120">
    <property type="entry name" value="Carboxypeptidase-like, regulatory domain"/>
    <property type="match status" value="1"/>
</dbReference>
<evidence type="ECO:0000256" key="1">
    <source>
        <dbReference type="ARBA" id="ARBA00004571"/>
    </source>
</evidence>
<evidence type="ECO:0000313" key="10">
    <source>
        <dbReference type="Proteomes" id="UP000664698"/>
    </source>
</evidence>
<reference evidence="9 10" key="1">
    <citation type="submission" date="2021-03" db="EMBL/GenBank/DDBJ databases">
        <title>novel species isolated from a fishpond in China.</title>
        <authorList>
            <person name="Lu H."/>
            <person name="Cai Z."/>
        </authorList>
    </citation>
    <scope>NUCLEOTIDE SEQUENCE [LARGE SCALE GENOMIC DNA]</scope>
    <source>
        <strain evidence="9 10">JCM 31546</strain>
    </source>
</reference>
<feature type="domain" description="TonB-dependent receptor plug" evidence="8">
    <location>
        <begin position="133"/>
        <end position="238"/>
    </location>
</feature>
<evidence type="ECO:0000259" key="8">
    <source>
        <dbReference type="Pfam" id="PF07715"/>
    </source>
</evidence>
<comment type="caution">
    <text evidence="9">The sequence shown here is derived from an EMBL/GenBank/DDBJ whole genome shotgun (WGS) entry which is preliminary data.</text>
</comment>
<keyword evidence="3 7" id="KW-1134">Transmembrane beta strand</keyword>
<dbReference type="SUPFAM" id="SSF56935">
    <property type="entry name" value="Porins"/>
    <property type="match status" value="1"/>
</dbReference>
<evidence type="ECO:0000256" key="5">
    <source>
        <dbReference type="ARBA" id="ARBA00023136"/>
    </source>
</evidence>
<dbReference type="RefSeq" id="WP_206568302.1">
    <property type="nucleotide sequence ID" value="NZ_JAFKCW010000001.1"/>
</dbReference>
<keyword evidence="6 7" id="KW-0998">Cell outer membrane</keyword>
<keyword evidence="4 7" id="KW-0812">Transmembrane</keyword>
<comment type="similarity">
    <text evidence="7">Belongs to the TonB-dependent receptor family.</text>
</comment>
<sequence length="1031" mass="114492">MKMPLPLSKEAWTAEISSLARLSMMTALLFLAVSLTAFAQSVQVSGKILDSTGFGLPGVTVLEKGTNTGTVSDVDGNYTINVSSTQATLVFSFVGYETQEILVGNQTTIDLTLQEAIGALDEVLVIGYGSQKEKDLTSAIVTVKPEDITKTPATNAMQSLQGRVAGVQIVSNGAPGASPTVRVRGVGSFEGNAAPLYVVDGMFFDNIDFLNPNDIENISVLKDASASAIYGVRASNGVILVTTKSGSYEQAPEIVYDGYFGVQVPQNVLKMANTQQFAQYIRETGSAPDIAFLENAIQRYGRSRVDPSLPDVNTDWYSEIMSPASIQNHSLTFNGGSAKTRYSIGGSYFSQDGLQNEIRNEYKRINLRAKVDTDVKDWLTVGGNFNFAVARQYVGEDAAWFRAYFAVPTIPVYDPLNTAATPEMLSNAQQVGYRGSQNPFYPLLYTDNRNNVAKVTGNLYADLNIIPDRLDFRTSYNYSLALVNARNVNFAYNDGVTESQSALRRQNETGFNQIIDNYFTYNNIWGDHMLTVTAGQSFRSEYAEVLFARGTGLSPSPTWENEEFWYLSNAQNLDLDGIGDANGNTINSQLNYLSFFGRVAYNYDERYLLYGTYRRDGNNKFQQKWGDFFTIGAGWVITEEEFFGMESINFLKLRASWGQLGNDGIRPSIGAPTLQETNTALGDVRYNGRRLNPTFDLIDRWETTVEKNFGLNAKLLENRLSIDADYFIRDTKNLAVSIIPPVFRSTERRSVGEIRNQGFELNLSWADDINDDFSYFIGANFATLKNTVQSLGGPTSLDAGSAEFRQRSIIGEPYQAFFGYETLGVFQNEAMIENSGYTQEFIETNNLVPGDLIFKDQNGDGLVNDQDRVVLGSFLPKLTYGANLGFSWKDLEFSTLIQGQNGHKILNRKRGEIIFTNDTNIDADLATNLWRGEGTSDKYPSAAGLRKGWNQNFSNYFVEDGSYFRIQNVQLAYTIRDIFGGKVPATRLTFTAERPLTVFNYNGFNPEVANGIDRQTYPIPAVYTFGLNVKF</sequence>
<accession>A0ABS3BM29</accession>
<dbReference type="InterPro" id="IPR008969">
    <property type="entry name" value="CarboxyPept-like_regulatory"/>
</dbReference>
<dbReference type="InterPro" id="IPR012910">
    <property type="entry name" value="Plug_dom"/>
</dbReference>
<dbReference type="InterPro" id="IPR039426">
    <property type="entry name" value="TonB-dep_rcpt-like"/>
</dbReference>